<evidence type="ECO:0000313" key="2">
    <source>
        <dbReference type="EMBL" id="RIX51450.1"/>
    </source>
</evidence>
<feature type="signal peptide" evidence="1">
    <location>
        <begin position="1"/>
        <end position="31"/>
    </location>
</feature>
<comment type="caution">
    <text evidence="2">The sequence shown here is derived from an EMBL/GenBank/DDBJ whole genome shotgun (WGS) entry which is preliminary data.</text>
</comment>
<dbReference type="EMBL" id="QXQA01000010">
    <property type="protein sequence ID" value="RIX51450.1"/>
    <property type="molecule type" value="Genomic_DNA"/>
</dbReference>
<evidence type="ECO:0000256" key="1">
    <source>
        <dbReference type="SAM" id="SignalP"/>
    </source>
</evidence>
<dbReference type="Proteomes" id="UP000266482">
    <property type="component" value="Unassembled WGS sequence"/>
</dbReference>
<name>A0A3A1V1I6_9BACL</name>
<sequence>MKMIQKRARMVVASLLAAVLLPWSGAVPASASSGGSILAAPYPNMQDVAYDIQFTASEAIPASPEGSLSVEFPAAYSLPDEALFAAGTIISSELAVPGGDTEYSYYDIVNVSVDPAAEAPTVQFELSDAIPPGSAVTIRMWEEVGIDNPDSGSYTFYVGRTDGSLTAIPFEIISGASVSQFTVASDDNGRYLSNYSGYSNLSTYTFQFTPATALSSGDRIQVKVPDQYSYDNAFYWSPASIRLDKTSVTLNGGEAADALSGANTDWDDYGYPALTFTLNRPIEAGTDVAITLSNFLITPDRVRATPGPAAFELTTSKDLMPKAFAFNLYSRSVTDFYPDADSYTVTAASGYQFSFTVMQPIATDTRIAITFPAGMLPETLESVEPDKITINGVPAASASIDGSQLFLTPSAALSSFTTASIAIAESAGIHNAASPGFHTFKIQPESDMLPAERDIGFIPAEGSSLNGAGHGSLDSGGALRFRFPVHTILKGGDTITITSPEGTLLTDEGITVQDIGIEPLELDPSAEMSHPVSLERPSGNKLTFTLPPGYRLDPDYAFTIRIPNIIASEPGNYVFTIATSQETIPLAFNIMNDPSADDLSYDQKALIDADRDGLHMDDIVRFIKAGEGLDLNHDGRFDNLDMQMLLAAIEPLSEW</sequence>
<feature type="chain" id="PRO_5017311807" description="Dockerin domain-containing protein" evidence="1">
    <location>
        <begin position="32"/>
        <end position="655"/>
    </location>
</feature>
<dbReference type="AlphaFoldDB" id="A0A3A1V1I6"/>
<accession>A0A3A1V1I6</accession>
<evidence type="ECO:0008006" key="4">
    <source>
        <dbReference type="Google" id="ProtNLM"/>
    </source>
</evidence>
<reference evidence="2 3" key="1">
    <citation type="submission" date="2018-09" db="EMBL/GenBank/DDBJ databases">
        <title>Paenibacillus aracenensis nov. sp. isolated from a cave in southern Spain.</title>
        <authorList>
            <person name="Jurado V."/>
            <person name="Gutierrez-Patricio S."/>
            <person name="Gonzalez-Pimentel J.L."/>
            <person name="Miller A.Z."/>
            <person name="Laiz L."/>
            <person name="Saiz-Jimenez C."/>
        </authorList>
    </citation>
    <scope>NUCLEOTIDE SEQUENCE [LARGE SCALE GENOMIC DNA]</scope>
    <source>
        <strain evidence="2 3">DSM 22867</strain>
    </source>
</reference>
<organism evidence="2 3">
    <name type="scientific">Paenibacillus nanensis</name>
    <dbReference type="NCBI Taxonomy" id="393251"/>
    <lineage>
        <taxon>Bacteria</taxon>
        <taxon>Bacillati</taxon>
        <taxon>Bacillota</taxon>
        <taxon>Bacilli</taxon>
        <taxon>Bacillales</taxon>
        <taxon>Paenibacillaceae</taxon>
        <taxon>Paenibacillus</taxon>
    </lineage>
</organism>
<dbReference type="OrthoDB" id="9997at2"/>
<gene>
    <name evidence="2" type="ORF">D3P08_16160</name>
</gene>
<keyword evidence="3" id="KW-1185">Reference proteome</keyword>
<keyword evidence="1" id="KW-0732">Signal</keyword>
<dbReference type="RefSeq" id="WP_119600743.1">
    <property type="nucleotide sequence ID" value="NZ_QXQA01000010.1"/>
</dbReference>
<evidence type="ECO:0000313" key="3">
    <source>
        <dbReference type="Proteomes" id="UP000266482"/>
    </source>
</evidence>
<proteinExistence type="predicted"/>
<protein>
    <recommendedName>
        <fullName evidence="4">Dockerin domain-containing protein</fullName>
    </recommendedName>
</protein>